<organism evidence="3 4">
    <name type="scientific">Actinomadura vinacea</name>
    <dbReference type="NCBI Taxonomy" id="115336"/>
    <lineage>
        <taxon>Bacteria</taxon>
        <taxon>Bacillati</taxon>
        <taxon>Actinomycetota</taxon>
        <taxon>Actinomycetes</taxon>
        <taxon>Streptosporangiales</taxon>
        <taxon>Thermomonosporaceae</taxon>
        <taxon>Actinomadura</taxon>
    </lineage>
</organism>
<protein>
    <recommendedName>
        <fullName evidence="2">DUF6801 domain-containing protein</fullName>
    </recommendedName>
</protein>
<dbReference type="Proteomes" id="UP001501231">
    <property type="component" value="Unassembled WGS sequence"/>
</dbReference>
<evidence type="ECO:0000256" key="1">
    <source>
        <dbReference type="SAM" id="MobiDB-lite"/>
    </source>
</evidence>
<proteinExistence type="predicted"/>
<dbReference type="EMBL" id="BAAARW010000011">
    <property type="protein sequence ID" value="GAA2413331.1"/>
    <property type="molecule type" value="Genomic_DNA"/>
</dbReference>
<dbReference type="InterPro" id="IPR046542">
    <property type="entry name" value="DUF6801"/>
</dbReference>
<comment type="caution">
    <text evidence="3">The sequence shown here is derived from an EMBL/GenBank/DDBJ whole genome shotgun (WGS) entry which is preliminary data.</text>
</comment>
<feature type="domain" description="DUF6801" evidence="2">
    <location>
        <begin position="47"/>
        <end position="199"/>
    </location>
</feature>
<accession>A0ABN3IUS6</accession>
<dbReference type="Pfam" id="PF20611">
    <property type="entry name" value="DUF6801"/>
    <property type="match status" value="1"/>
</dbReference>
<feature type="region of interest" description="Disordered" evidence="1">
    <location>
        <begin position="203"/>
        <end position="233"/>
    </location>
</feature>
<sequence>MSGGRGWNTVRTARAAAIAALIVVAGLIPGAGAALGDEQKADVSLGYTCRLPSGPIRANVKVSAAFPATGKPGSPVRPDGVEVTLTLPRTALEGLSASGAATVGGTVTLQTLWTRGGVPAATEWPGLTVPRTRVPGTGPVVLRASGPVPQANVTAAGDIVVSVGELALALEPRKADGSATGPRAQSVSCVPDLGEDTTLVTIPVEGPGNAPGTTAPGAGGGAPSPRASGKKADDDLCPPMSEPKLNMNLPLPPVPDDVQELPQALDPSCARVKGHSNVKKLKGAAPQRGEAAVILGVQSFLRNPNPPEDPDGYLQSRNVAMTYLDSSQATFLTFGFMPTTATMEVTQIGNANAVAIGPVWSKSEKDTVTTVTADVSIRLHNVKVNGTPMDVGPNCRAKPMRIVLTGSAKADPSYRVENGGQLAGTATIPEFSGCGVGEDLDRLFTASVSGPGNYIRLIQGPVCYLTGAKNPNIFPCPPEDFGYTITPGGDFRATSGRVVFRAGPAIGVPTRRIECPSSEIRGRLKSGSGIDPIRLGTITSMKYNGCVGAGSLASLGSFTIEPSRLPMTVSHHPTLGLDRTTGMLELQFLTPRLKVSSAGCSFDVESSNSSEVGLEAGYPNGSTGWTVRTTTIGSLLDVSAGCPSTLTPGTSFGFFRNATTYADAGVYTIDIPQTFKYGGISP</sequence>
<evidence type="ECO:0000313" key="4">
    <source>
        <dbReference type="Proteomes" id="UP001501231"/>
    </source>
</evidence>
<keyword evidence="4" id="KW-1185">Reference proteome</keyword>
<name>A0ABN3IUS6_9ACTN</name>
<dbReference type="RefSeq" id="WP_344588837.1">
    <property type="nucleotide sequence ID" value="NZ_BAAARW010000011.1"/>
</dbReference>
<reference evidence="3 4" key="1">
    <citation type="journal article" date="2019" name="Int. J. Syst. Evol. Microbiol.">
        <title>The Global Catalogue of Microorganisms (GCM) 10K type strain sequencing project: providing services to taxonomists for standard genome sequencing and annotation.</title>
        <authorList>
            <consortium name="The Broad Institute Genomics Platform"/>
            <consortium name="The Broad Institute Genome Sequencing Center for Infectious Disease"/>
            <person name="Wu L."/>
            <person name="Ma J."/>
        </authorList>
    </citation>
    <scope>NUCLEOTIDE SEQUENCE [LARGE SCALE GENOMIC DNA]</scope>
    <source>
        <strain evidence="3 4">JCM 3325</strain>
    </source>
</reference>
<gene>
    <name evidence="3" type="ORF">GCM10010191_23820</name>
</gene>
<feature type="compositionally biased region" description="Low complexity" evidence="1">
    <location>
        <begin position="206"/>
        <end position="216"/>
    </location>
</feature>
<evidence type="ECO:0000259" key="2">
    <source>
        <dbReference type="Pfam" id="PF20611"/>
    </source>
</evidence>
<evidence type="ECO:0000313" key="3">
    <source>
        <dbReference type="EMBL" id="GAA2413331.1"/>
    </source>
</evidence>